<evidence type="ECO:0000256" key="2">
    <source>
        <dbReference type="ARBA" id="ARBA00022723"/>
    </source>
</evidence>
<keyword evidence="8" id="KW-1185">Reference proteome</keyword>
<dbReference type="PANTHER" id="PTHR40394:SF2">
    <property type="entry name" value="QUINOL:CYTOCHROME C OXIDOREDUCTASE MEMBRANE PROTEIN"/>
    <property type="match status" value="1"/>
</dbReference>
<dbReference type="KEGG" id="pbap:Pla133_13370"/>
<evidence type="ECO:0000256" key="4">
    <source>
        <dbReference type="PROSITE-ProRule" id="PRU00433"/>
    </source>
</evidence>
<evidence type="ECO:0000259" key="6">
    <source>
        <dbReference type="PROSITE" id="PS51007"/>
    </source>
</evidence>
<dbReference type="InterPro" id="IPR021776">
    <property type="entry name" value="ActD"/>
</dbReference>
<sequence>MVELRFKNTSSEDPNWVRSLNEHDEGSEQKLSCVMAEYATPQEWLAACAKVRDAGYKRWDGLTPFPVHGMEEYIGIKPTILPWITLVAGMTGMTVAVALQYFTNAVLYPYLISGKPLFSLPANVPVMFELTVLFAAFTTVFTMLAMNGLPQWFHPLFRRNNFERMTDDRFGIVVEASDPKFNRQQVELLLANAGGANVEAIFEPAKRAPLPVVIHGVGLCVTVLALIPAGLAIKSRYVKSDKPRIHIIQDMDMQPKFKAQAPSPILGQLFGDMRASMPQVEGTVGRGQLREDDHYYRGRFGEGEEDYFDGIPPQALEHFGSATALLERGRERYGISCAPCHGLTGVGDGLVAQRADMLQQGTWVPPTSLHADTVVPQADGRIFETISLGRNNMKPYGASVKVADRWAIVAYVRALQQSQAATSDMVPPAELEALKD</sequence>
<dbReference type="PROSITE" id="PS51007">
    <property type="entry name" value="CYTC"/>
    <property type="match status" value="1"/>
</dbReference>
<dbReference type="GO" id="GO:0009055">
    <property type="term" value="F:electron transfer activity"/>
    <property type="evidence" value="ECO:0007669"/>
    <property type="project" value="InterPro"/>
</dbReference>
<dbReference type="AlphaFoldDB" id="A0A518BH07"/>
<keyword evidence="3 4" id="KW-0408">Iron</keyword>
<dbReference type="InterPro" id="IPR009056">
    <property type="entry name" value="Cyt_c-like_dom"/>
</dbReference>
<name>A0A518BH07_9BACT</name>
<dbReference type="InterPro" id="IPR036909">
    <property type="entry name" value="Cyt_c-like_dom_sf"/>
</dbReference>
<evidence type="ECO:0000256" key="3">
    <source>
        <dbReference type="ARBA" id="ARBA00023004"/>
    </source>
</evidence>
<dbReference type="EMBL" id="CP036287">
    <property type="protein sequence ID" value="QDU66270.1"/>
    <property type="molecule type" value="Genomic_DNA"/>
</dbReference>
<keyword evidence="5" id="KW-0812">Transmembrane</keyword>
<dbReference type="Pfam" id="PF13442">
    <property type="entry name" value="Cytochrome_CBB3"/>
    <property type="match status" value="1"/>
</dbReference>
<dbReference type="Pfam" id="PF11821">
    <property type="entry name" value="ActD"/>
    <property type="match status" value="1"/>
</dbReference>
<protein>
    <recommendedName>
        <fullName evidence="6">Cytochrome c domain-containing protein</fullName>
    </recommendedName>
</protein>
<dbReference type="GO" id="GO:0046872">
    <property type="term" value="F:metal ion binding"/>
    <property type="evidence" value="ECO:0007669"/>
    <property type="project" value="UniProtKB-KW"/>
</dbReference>
<reference evidence="7 8" key="1">
    <citation type="submission" date="2019-02" db="EMBL/GenBank/DDBJ databases">
        <title>Deep-cultivation of Planctomycetes and their phenomic and genomic characterization uncovers novel biology.</title>
        <authorList>
            <person name="Wiegand S."/>
            <person name="Jogler M."/>
            <person name="Boedeker C."/>
            <person name="Pinto D."/>
            <person name="Vollmers J."/>
            <person name="Rivas-Marin E."/>
            <person name="Kohn T."/>
            <person name="Peeters S.H."/>
            <person name="Heuer A."/>
            <person name="Rast P."/>
            <person name="Oberbeckmann S."/>
            <person name="Bunk B."/>
            <person name="Jeske O."/>
            <person name="Meyerdierks A."/>
            <person name="Storesund J.E."/>
            <person name="Kallscheuer N."/>
            <person name="Luecker S."/>
            <person name="Lage O.M."/>
            <person name="Pohl T."/>
            <person name="Merkel B.J."/>
            <person name="Hornburger P."/>
            <person name="Mueller R.-W."/>
            <person name="Bruemmer F."/>
            <person name="Labrenz M."/>
            <person name="Spormann A.M."/>
            <person name="Op den Camp H."/>
            <person name="Overmann J."/>
            <person name="Amann R."/>
            <person name="Jetten M.S.M."/>
            <person name="Mascher T."/>
            <person name="Medema M.H."/>
            <person name="Devos D.P."/>
            <person name="Kaster A.-K."/>
            <person name="Ovreas L."/>
            <person name="Rohde M."/>
            <person name="Galperin M.Y."/>
            <person name="Jogler C."/>
        </authorList>
    </citation>
    <scope>NUCLEOTIDE SEQUENCE [LARGE SCALE GENOMIC DNA]</scope>
    <source>
        <strain evidence="7 8">Pla133</strain>
    </source>
</reference>
<dbReference type="Proteomes" id="UP000316921">
    <property type="component" value="Chromosome"/>
</dbReference>
<evidence type="ECO:0000256" key="1">
    <source>
        <dbReference type="ARBA" id="ARBA00022617"/>
    </source>
</evidence>
<dbReference type="Gene3D" id="1.10.760.10">
    <property type="entry name" value="Cytochrome c-like domain"/>
    <property type="match status" value="1"/>
</dbReference>
<feature type="transmembrane region" description="Helical" evidence="5">
    <location>
        <begin position="80"/>
        <end position="102"/>
    </location>
</feature>
<keyword evidence="5" id="KW-1133">Transmembrane helix</keyword>
<feature type="domain" description="Cytochrome c" evidence="6">
    <location>
        <begin position="324"/>
        <end position="416"/>
    </location>
</feature>
<dbReference type="GO" id="GO:0020037">
    <property type="term" value="F:heme binding"/>
    <property type="evidence" value="ECO:0007669"/>
    <property type="project" value="InterPro"/>
</dbReference>
<proteinExistence type="predicted"/>
<evidence type="ECO:0000313" key="8">
    <source>
        <dbReference type="Proteomes" id="UP000316921"/>
    </source>
</evidence>
<evidence type="ECO:0000313" key="7">
    <source>
        <dbReference type="EMBL" id="QDU66270.1"/>
    </source>
</evidence>
<dbReference type="RefSeq" id="WP_419192191.1">
    <property type="nucleotide sequence ID" value="NZ_CP036287.1"/>
</dbReference>
<accession>A0A518BH07</accession>
<feature type="transmembrane region" description="Helical" evidence="5">
    <location>
        <begin position="122"/>
        <end position="149"/>
    </location>
</feature>
<evidence type="ECO:0000256" key="5">
    <source>
        <dbReference type="SAM" id="Phobius"/>
    </source>
</evidence>
<dbReference type="PANTHER" id="PTHR40394">
    <property type="entry name" value="LIPOPROTEIN-RELATED"/>
    <property type="match status" value="1"/>
</dbReference>
<keyword evidence="1 4" id="KW-0349">Heme</keyword>
<feature type="transmembrane region" description="Helical" evidence="5">
    <location>
        <begin position="212"/>
        <end position="233"/>
    </location>
</feature>
<organism evidence="7 8">
    <name type="scientific">Engelhardtia mirabilis</name>
    <dbReference type="NCBI Taxonomy" id="2528011"/>
    <lineage>
        <taxon>Bacteria</taxon>
        <taxon>Pseudomonadati</taxon>
        <taxon>Planctomycetota</taxon>
        <taxon>Planctomycetia</taxon>
        <taxon>Planctomycetia incertae sedis</taxon>
        <taxon>Engelhardtia</taxon>
    </lineage>
</organism>
<keyword evidence="2 4" id="KW-0479">Metal-binding</keyword>
<gene>
    <name evidence="7" type="ORF">Pla133_13370</name>
</gene>
<keyword evidence="5" id="KW-0472">Membrane</keyword>
<dbReference type="SUPFAM" id="SSF46626">
    <property type="entry name" value="Cytochrome c"/>
    <property type="match status" value="1"/>
</dbReference>